<gene>
    <name evidence="4" type="ORF">IPK02_10230</name>
</gene>
<feature type="transmembrane region" description="Helical" evidence="2">
    <location>
        <begin position="600"/>
        <end position="621"/>
    </location>
</feature>
<proteinExistence type="predicted"/>
<dbReference type="InterPro" id="IPR036737">
    <property type="entry name" value="OmpA-like_sf"/>
</dbReference>
<evidence type="ECO:0000313" key="5">
    <source>
        <dbReference type="Proteomes" id="UP000706151"/>
    </source>
</evidence>
<dbReference type="Pfam" id="PF00691">
    <property type="entry name" value="OmpA"/>
    <property type="match status" value="1"/>
</dbReference>
<dbReference type="Proteomes" id="UP000706151">
    <property type="component" value="Unassembled WGS sequence"/>
</dbReference>
<dbReference type="GO" id="GO:0016020">
    <property type="term" value="C:membrane"/>
    <property type="evidence" value="ECO:0007669"/>
    <property type="project" value="UniProtKB-UniRule"/>
</dbReference>
<evidence type="ECO:0000256" key="1">
    <source>
        <dbReference type="PROSITE-ProRule" id="PRU00473"/>
    </source>
</evidence>
<dbReference type="PROSITE" id="PS51123">
    <property type="entry name" value="OMPA_2"/>
    <property type="match status" value="1"/>
</dbReference>
<dbReference type="SUPFAM" id="SSF103088">
    <property type="entry name" value="OmpA-like"/>
    <property type="match status" value="1"/>
</dbReference>
<dbReference type="PANTHER" id="PTHR30329">
    <property type="entry name" value="STATOR ELEMENT OF FLAGELLAR MOTOR COMPLEX"/>
    <property type="match status" value="1"/>
</dbReference>
<organism evidence="4 5">
    <name type="scientific">Candidatus Accumulibacter affinis</name>
    <dbReference type="NCBI Taxonomy" id="2954384"/>
    <lineage>
        <taxon>Bacteria</taxon>
        <taxon>Pseudomonadati</taxon>
        <taxon>Pseudomonadota</taxon>
        <taxon>Betaproteobacteria</taxon>
        <taxon>Candidatus Accumulibacter</taxon>
    </lineage>
</organism>
<feature type="domain" description="OmpA-like" evidence="3">
    <location>
        <begin position="209"/>
        <end position="330"/>
    </location>
</feature>
<keyword evidence="2" id="KW-0812">Transmembrane</keyword>
<protein>
    <submittedName>
        <fullName evidence="4">OmpA family protein</fullName>
    </submittedName>
</protein>
<evidence type="ECO:0000313" key="4">
    <source>
        <dbReference type="EMBL" id="MBK7954298.1"/>
    </source>
</evidence>
<sequence>MRADNRKAVAASTASSTRRYPDTAAAHCLLHRNALQPGLAVSHANDIHQRQAERIAGPLLRIHDVGATRSRTNPTPIRPPSFQRMCSEREDGLPRRHDGTQPAPQRASGPRLLAHELALVLQQGGNAVAGTMETTPAARAGSGGVSRVDHGAAPLHVQPTADSDRSDTRFLTTADAPQRKPQAASLASHNRGRLIIQRQPAPDPGVATHTECDSNEANPILWFNYDSTQLRSDAAVDSTVHLASLIGRVRRHFASAAGLGRVQLRGYASAEGDNAHNLDLSRRRAERARSLLESAGIPGNQVTAVGLGESTSMPSREWNRRVEICLTPPIQSIDMDPEEVNPDVVDCAHPPGSVVSLEQYSFLVACIEGAMPSVGSRDVLSMLRQAYYGGGHWGEVIPCGTTGGATALASLRSSHRALHDTLIASKVVGGVDLGHVFTGLEAMVCPSPHVEIEVPGPNPIVAMPNEEFATWGGDLGSAAASRTHDEADRGLRRAWSHYFGTAGSMASYEDLRGDIDAFAVRAGLAARCAGTRMHALPLPGTPISQLLLGYYGAGPGVTVADRYHCTVEALGGTVATGLITNKSALVAAMSPRVRSFAETFYLSLVTVPLFAIGPLEAMLLLRYSREVCALFVNWLESSL</sequence>
<evidence type="ECO:0000256" key="2">
    <source>
        <dbReference type="SAM" id="Phobius"/>
    </source>
</evidence>
<keyword evidence="2" id="KW-1133">Transmembrane helix</keyword>
<name>A0A935W4V2_9PROT</name>
<evidence type="ECO:0000259" key="3">
    <source>
        <dbReference type="PROSITE" id="PS51123"/>
    </source>
</evidence>
<dbReference type="EMBL" id="JADJOT010000008">
    <property type="protein sequence ID" value="MBK7954298.1"/>
    <property type="molecule type" value="Genomic_DNA"/>
</dbReference>
<dbReference type="InterPro" id="IPR050330">
    <property type="entry name" value="Bact_OuterMem_StrucFunc"/>
</dbReference>
<dbReference type="PANTHER" id="PTHR30329:SF21">
    <property type="entry name" value="LIPOPROTEIN YIAD-RELATED"/>
    <property type="match status" value="1"/>
</dbReference>
<keyword evidence="1 2" id="KW-0472">Membrane</keyword>
<dbReference type="InterPro" id="IPR006665">
    <property type="entry name" value="OmpA-like"/>
</dbReference>
<accession>A0A935W4V2</accession>
<dbReference type="AlphaFoldDB" id="A0A935W4V2"/>
<dbReference type="Gene3D" id="3.30.1330.60">
    <property type="entry name" value="OmpA-like domain"/>
    <property type="match status" value="1"/>
</dbReference>
<comment type="caution">
    <text evidence="4">The sequence shown here is derived from an EMBL/GenBank/DDBJ whole genome shotgun (WGS) entry which is preliminary data.</text>
</comment>
<reference evidence="4 5" key="1">
    <citation type="submission" date="2020-10" db="EMBL/GenBank/DDBJ databases">
        <title>Connecting structure to function with the recovery of over 1000 high-quality activated sludge metagenome-assembled genomes encoding full-length rRNA genes using long-read sequencing.</title>
        <authorList>
            <person name="Singleton C.M."/>
            <person name="Petriglieri F."/>
            <person name="Kristensen J.M."/>
            <person name="Kirkegaard R.H."/>
            <person name="Michaelsen T.Y."/>
            <person name="Andersen M.H."/>
            <person name="Karst S.M."/>
            <person name="Dueholm M.S."/>
            <person name="Nielsen P.H."/>
            <person name="Albertsen M."/>
        </authorList>
    </citation>
    <scope>NUCLEOTIDE SEQUENCE [LARGE SCALE GENOMIC DNA]</scope>
    <source>
        <strain evidence="4">Fred_18-Q3-R57-64_BAT3C.720</strain>
    </source>
</reference>